<dbReference type="Gene3D" id="2.60.40.1220">
    <property type="match status" value="1"/>
</dbReference>
<keyword evidence="4" id="KW-1185">Reference proteome</keyword>
<protein>
    <recommendedName>
        <fullName evidence="2">LTD domain-containing protein</fullName>
    </recommendedName>
</protein>
<dbReference type="SUPFAM" id="SSF74853">
    <property type="entry name" value="Lamin A/C globular tail domain"/>
    <property type="match status" value="2"/>
</dbReference>
<sequence length="587" mass="63937">MFLRNRLINVIFKDMLHRCFLTTIVCLLMILQPHFLFAQSRFSVVISEIMSDPSPQIGLPNAEWIEIRNTTSVAINLQNWRVGDGSGVSGTLPNFLLQPDSIAIICGTTAATTMQQYGRTFAVTSFPSLDNAGEVIFIRNNTGAIVHAVDYNLSWFNNAVKSDGGWTLEMVDTKNPCAGGNNWKASIDARGGTPGIKNSVDGNNNDQQPPALLRAFATGSTVVLNFDEPLDSLSAATAANYSLSNGGGTAIAAVCIAPLFNTVQLTFTNTLQANTVYTVTATNVRDCSGNSIAAFNTTKTGLSTAVAANDIVINEILFNPTANGTDYVELYNRSTKLINLKTVLIANRSSAGAIANMKAITTQDQLLFPGEYLVLSEDDATIKRQFTAKNLSAFINIASMPSYSDDEGTVVLTDNGGLVIDEVHYKDAWHFALISNNEGVALERIDPNAASQNKDNWHSAAKDVGYGTPSYQNSQFRLDVQVQGEITVTPEVFSPDNDGTDDLLTISYRFSETGYVMNITVFDAAGRPVKALQRNAICSQQGSFRWDGLNDKFQKLPLGPYVVFTEIFNLQGKVKRFKNQIVLARRF</sequence>
<evidence type="ECO:0000313" key="3">
    <source>
        <dbReference type="EMBL" id="RXK60439.1"/>
    </source>
</evidence>
<dbReference type="Proteomes" id="UP000290204">
    <property type="component" value="Unassembled WGS sequence"/>
</dbReference>
<dbReference type="InterPro" id="IPR032812">
    <property type="entry name" value="SbsA_Ig"/>
</dbReference>
<dbReference type="InterPro" id="IPR014755">
    <property type="entry name" value="Cu-Rt/internalin_Ig-like"/>
</dbReference>
<dbReference type="InterPro" id="IPR036415">
    <property type="entry name" value="Lamin_tail_dom_sf"/>
</dbReference>
<feature type="domain" description="LTD" evidence="2">
    <location>
        <begin position="299"/>
        <end position="427"/>
    </location>
</feature>
<dbReference type="OrthoDB" id="9758406at2"/>
<dbReference type="Pfam" id="PF13205">
    <property type="entry name" value="Big_5"/>
    <property type="match status" value="1"/>
</dbReference>
<comment type="caution">
    <text evidence="3">The sequence shown here is derived from an EMBL/GenBank/DDBJ whole genome shotgun (WGS) entry which is preliminary data.</text>
</comment>
<accession>A0A4Q1CIN4</accession>
<keyword evidence="1" id="KW-0732">Signal</keyword>
<dbReference type="InterPro" id="IPR001322">
    <property type="entry name" value="Lamin_tail_dom"/>
</dbReference>
<organism evidence="3 4">
    <name type="scientific">Lacibacter luteus</name>
    <dbReference type="NCBI Taxonomy" id="2508719"/>
    <lineage>
        <taxon>Bacteria</taxon>
        <taxon>Pseudomonadati</taxon>
        <taxon>Bacteroidota</taxon>
        <taxon>Chitinophagia</taxon>
        <taxon>Chitinophagales</taxon>
        <taxon>Chitinophagaceae</taxon>
        <taxon>Lacibacter</taxon>
    </lineage>
</organism>
<gene>
    <name evidence="3" type="ORF">ESA94_08195</name>
</gene>
<feature type="domain" description="LTD" evidence="2">
    <location>
        <begin position="40"/>
        <end position="185"/>
    </location>
</feature>
<evidence type="ECO:0000256" key="1">
    <source>
        <dbReference type="ARBA" id="ARBA00022729"/>
    </source>
</evidence>
<dbReference type="Pfam" id="PF00932">
    <property type="entry name" value="LTD"/>
    <property type="match status" value="2"/>
</dbReference>
<dbReference type="AlphaFoldDB" id="A0A4Q1CIN4"/>
<evidence type="ECO:0000313" key="4">
    <source>
        <dbReference type="Proteomes" id="UP000290204"/>
    </source>
</evidence>
<reference evidence="3 4" key="1">
    <citation type="submission" date="2019-01" db="EMBL/GenBank/DDBJ databases">
        <title>Lacibacter sp. strain TTM-7.</title>
        <authorList>
            <person name="Chen W.-M."/>
        </authorList>
    </citation>
    <scope>NUCLEOTIDE SEQUENCE [LARGE SCALE GENOMIC DNA]</scope>
    <source>
        <strain evidence="3 4">TTM-7</strain>
    </source>
</reference>
<dbReference type="PROSITE" id="PS51841">
    <property type="entry name" value="LTD"/>
    <property type="match status" value="2"/>
</dbReference>
<proteinExistence type="predicted"/>
<evidence type="ECO:0000259" key="2">
    <source>
        <dbReference type="PROSITE" id="PS51841"/>
    </source>
</evidence>
<dbReference type="Gene3D" id="2.60.40.4070">
    <property type="match status" value="1"/>
</dbReference>
<name>A0A4Q1CIN4_9BACT</name>
<dbReference type="EMBL" id="SDHW01000002">
    <property type="protein sequence ID" value="RXK60439.1"/>
    <property type="molecule type" value="Genomic_DNA"/>
</dbReference>